<name>R6D096_9BACT</name>
<evidence type="ECO:0008006" key="3">
    <source>
        <dbReference type="Google" id="ProtNLM"/>
    </source>
</evidence>
<evidence type="ECO:0000313" key="2">
    <source>
        <dbReference type="Proteomes" id="UP000018362"/>
    </source>
</evidence>
<accession>R6D096</accession>
<dbReference type="EMBL" id="CBCJ010000130">
    <property type="protein sequence ID" value="CDA71032.1"/>
    <property type="molecule type" value="Genomic_DNA"/>
</dbReference>
<gene>
    <name evidence="1" type="ORF">BN509_02004</name>
</gene>
<proteinExistence type="predicted"/>
<dbReference type="AlphaFoldDB" id="R6D096"/>
<reference evidence="1" key="1">
    <citation type="submission" date="2012-11" db="EMBL/GenBank/DDBJ databases">
        <title>Dependencies among metagenomic species, viruses, plasmids and units of genetic variation.</title>
        <authorList>
            <person name="Nielsen H.B."/>
            <person name="Almeida M."/>
            <person name="Juncker A.S."/>
            <person name="Rasmussen S."/>
            <person name="Li J."/>
            <person name="Sunagawa S."/>
            <person name="Plichta D."/>
            <person name="Gautier L."/>
            <person name="Le Chatelier E."/>
            <person name="Peletier E."/>
            <person name="Bonde I."/>
            <person name="Nielsen T."/>
            <person name="Manichanh C."/>
            <person name="Arumugam M."/>
            <person name="Batto J."/>
            <person name="Santos M.B.Q.D."/>
            <person name="Blom N."/>
            <person name="Borruel N."/>
            <person name="Burgdorf K.S."/>
            <person name="Boumezbeur F."/>
            <person name="Casellas F."/>
            <person name="Dore J."/>
            <person name="Guarner F."/>
            <person name="Hansen T."/>
            <person name="Hildebrand F."/>
            <person name="Kaas R.S."/>
            <person name="Kennedy S."/>
            <person name="Kristiansen K."/>
            <person name="Kultima J.R."/>
            <person name="Leonard P."/>
            <person name="Levenez F."/>
            <person name="Lund O."/>
            <person name="Moumen B."/>
            <person name="Le Paslier D."/>
            <person name="Pons N."/>
            <person name="Pedersen O."/>
            <person name="Prifti E."/>
            <person name="Qin J."/>
            <person name="Raes J."/>
            <person name="Tap J."/>
            <person name="Tims S."/>
            <person name="Ussery D.W."/>
            <person name="Yamada T."/>
            <person name="MetaHit consortium"/>
            <person name="Renault P."/>
            <person name="Sicheritz-Ponten T."/>
            <person name="Bork P."/>
            <person name="Wang J."/>
            <person name="Brunak S."/>
            <person name="Ehrlich S.D."/>
        </authorList>
    </citation>
    <scope>NUCLEOTIDE SEQUENCE [LARGE SCALE GENOMIC DNA]</scope>
</reference>
<organism evidence="1 2">
    <name type="scientific">Phocaeicola coprocola CAG:162</name>
    <dbReference type="NCBI Taxonomy" id="1263040"/>
    <lineage>
        <taxon>Bacteria</taxon>
        <taxon>Pseudomonadati</taxon>
        <taxon>Bacteroidota</taxon>
        <taxon>Bacteroidia</taxon>
        <taxon>Bacteroidales</taxon>
        <taxon>Bacteroidaceae</taxon>
        <taxon>Phocaeicola</taxon>
    </lineage>
</organism>
<sequence length="157" mass="18399">MYIQLTIKNLESIMRTQTIHFLSSLLCMFLLFTLSSCNDETDAVPTWEVFDGHIEQTYWEGTLTEMSDGEVERSSGIKIVFYDKGNGTYTINGHISAFQYSYESKIMSIYDEERAPGSDYSLTKNWWILYFSQDQLQIRTDISDDKNFKQLDLKRVY</sequence>
<dbReference type="Proteomes" id="UP000018362">
    <property type="component" value="Unassembled WGS sequence"/>
</dbReference>
<comment type="caution">
    <text evidence="1">The sequence shown here is derived from an EMBL/GenBank/DDBJ whole genome shotgun (WGS) entry which is preliminary data.</text>
</comment>
<protein>
    <recommendedName>
        <fullName evidence="3">Lipocalin-like domain-containing protein</fullName>
    </recommendedName>
</protein>
<evidence type="ECO:0000313" key="1">
    <source>
        <dbReference type="EMBL" id="CDA71032.1"/>
    </source>
</evidence>